<feature type="compositionally biased region" description="Polar residues" evidence="8">
    <location>
        <begin position="431"/>
        <end position="441"/>
    </location>
</feature>
<feature type="region of interest" description="Disordered" evidence="8">
    <location>
        <begin position="659"/>
        <end position="689"/>
    </location>
</feature>
<dbReference type="GO" id="GO:0050660">
    <property type="term" value="F:flavin adenine dinucleotide binding"/>
    <property type="evidence" value="ECO:0007669"/>
    <property type="project" value="InterPro"/>
</dbReference>
<dbReference type="AlphaFoldDB" id="A0A3R6X9B2"/>
<dbReference type="SUPFAM" id="SSF56645">
    <property type="entry name" value="Acyl-CoA dehydrogenase NM domain-like"/>
    <property type="match status" value="1"/>
</dbReference>
<feature type="region of interest" description="Disordered" evidence="8">
    <location>
        <begin position="539"/>
        <end position="609"/>
    </location>
</feature>
<proteinExistence type="inferred from homology"/>
<feature type="compositionally biased region" description="Low complexity" evidence="8">
    <location>
        <begin position="452"/>
        <end position="478"/>
    </location>
</feature>
<evidence type="ECO:0000256" key="1">
    <source>
        <dbReference type="ARBA" id="ARBA00001974"/>
    </source>
</evidence>
<dbReference type="Proteomes" id="UP000285712">
    <property type="component" value="Unassembled WGS sequence"/>
</dbReference>
<evidence type="ECO:0000256" key="8">
    <source>
        <dbReference type="SAM" id="MobiDB-lite"/>
    </source>
</evidence>
<organism evidence="11 14">
    <name type="scientific">Aphanomyces astaci</name>
    <name type="common">Crayfish plague agent</name>
    <dbReference type="NCBI Taxonomy" id="112090"/>
    <lineage>
        <taxon>Eukaryota</taxon>
        <taxon>Sar</taxon>
        <taxon>Stramenopiles</taxon>
        <taxon>Oomycota</taxon>
        <taxon>Saprolegniomycetes</taxon>
        <taxon>Saprolegniales</taxon>
        <taxon>Verrucalvaceae</taxon>
        <taxon>Aphanomyces</taxon>
    </lineage>
</organism>
<comment type="similarity">
    <text evidence="2">Belongs to the acyl-CoA dehydrogenase family.</text>
</comment>
<dbReference type="GO" id="GO:0005634">
    <property type="term" value="C:nucleus"/>
    <property type="evidence" value="ECO:0007669"/>
    <property type="project" value="TreeGrafter"/>
</dbReference>
<feature type="compositionally biased region" description="Low complexity" evidence="8">
    <location>
        <begin position="266"/>
        <end position="279"/>
    </location>
</feature>
<feature type="compositionally biased region" description="Low complexity" evidence="8">
    <location>
        <begin position="570"/>
        <end position="581"/>
    </location>
</feature>
<feature type="compositionally biased region" description="Gly residues" evidence="8">
    <location>
        <begin position="181"/>
        <end position="190"/>
    </location>
</feature>
<evidence type="ECO:0000259" key="10">
    <source>
        <dbReference type="PROSITE" id="PS51294"/>
    </source>
</evidence>
<dbReference type="InterPro" id="IPR037069">
    <property type="entry name" value="AcylCoA_DH/ox_N_sf"/>
</dbReference>
<evidence type="ECO:0000256" key="4">
    <source>
        <dbReference type="ARBA" id="ARBA00022737"/>
    </source>
</evidence>
<name>A0A3R6X9B2_APHAT</name>
<feature type="compositionally biased region" description="Polar residues" evidence="8">
    <location>
        <begin position="75"/>
        <end position="87"/>
    </location>
</feature>
<evidence type="ECO:0000256" key="3">
    <source>
        <dbReference type="ARBA" id="ARBA00022630"/>
    </source>
</evidence>
<dbReference type="PROSITE" id="PS51294">
    <property type="entry name" value="HTH_MYB"/>
    <property type="match status" value="2"/>
</dbReference>
<dbReference type="Pfam" id="PF00249">
    <property type="entry name" value="Myb_DNA-binding"/>
    <property type="match status" value="2"/>
</dbReference>
<feature type="domain" description="Myb-like" evidence="9">
    <location>
        <begin position="742"/>
        <end position="792"/>
    </location>
</feature>
<dbReference type="InterPro" id="IPR050560">
    <property type="entry name" value="MYB_TF"/>
</dbReference>
<dbReference type="SMART" id="SM00717">
    <property type="entry name" value="SANT"/>
    <property type="match status" value="2"/>
</dbReference>
<feature type="compositionally biased region" description="Low complexity" evidence="8">
    <location>
        <begin position="88"/>
        <end position="115"/>
    </location>
</feature>
<feature type="region of interest" description="Disordered" evidence="8">
    <location>
        <begin position="425"/>
        <end position="481"/>
    </location>
</feature>
<evidence type="ECO:0000256" key="2">
    <source>
        <dbReference type="ARBA" id="ARBA00009347"/>
    </source>
</evidence>
<feature type="domain" description="Myb-like" evidence="9">
    <location>
        <begin position="690"/>
        <end position="741"/>
    </location>
</feature>
<comment type="cofactor">
    <cofactor evidence="1">
        <name>FAD</name>
        <dbReference type="ChEBI" id="CHEBI:57692"/>
    </cofactor>
</comment>
<dbReference type="Proteomes" id="UP000285430">
    <property type="component" value="Unassembled WGS sequence"/>
</dbReference>
<feature type="region of interest" description="Disordered" evidence="8">
    <location>
        <begin position="1"/>
        <end position="372"/>
    </location>
</feature>
<dbReference type="FunFam" id="1.10.10.60:FF:000010">
    <property type="entry name" value="Transcriptional activator Myb isoform A"/>
    <property type="match status" value="1"/>
</dbReference>
<protein>
    <submittedName>
        <fullName evidence="11">Uncharacterized protein</fullName>
    </submittedName>
</protein>
<dbReference type="VEuPathDB" id="FungiDB:H257_17071"/>
<feature type="compositionally biased region" description="Polar residues" evidence="8">
    <location>
        <begin position="1"/>
        <end position="13"/>
    </location>
</feature>
<comment type="caution">
    <text evidence="11">The sequence shown here is derived from an EMBL/GenBank/DDBJ whole genome shotgun (WGS) entry which is preliminary data.</text>
</comment>
<dbReference type="Gene3D" id="1.10.540.10">
    <property type="entry name" value="Acyl-CoA dehydrogenase/oxidase, N-terminal domain"/>
    <property type="match status" value="1"/>
</dbReference>
<evidence type="ECO:0000313" key="13">
    <source>
        <dbReference type="Proteomes" id="UP000285430"/>
    </source>
</evidence>
<evidence type="ECO:0000313" key="14">
    <source>
        <dbReference type="Proteomes" id="UP000285712"/>
    </source>
</evidence>
<evidence type="ECO:0000256" key="7">
    <source>
        <dbReference type="ARBA" id="ARBA00023125"/>
    </source>
</evidence>
<dbReference type="InterPro" id="IPR009057">
    <property type="entry name" value="Homeodomain-like_sf"/>
</dbReference>
<keyword evidence="6" id="KW-0560">Oxidoreductase</keyword>
<dbReference type="Pfam" id="PF02771">
    <property type="entry name" value="Acyl-CoA_dh_N"/>
    <property type="match status" value="1"/>
</dbReference>
<dbReference type="InterPro" id="IPR013786">
    <property type="entry name" value="AcylCoA_DH/ox_N"/>
</dbReference>
<dbReference type="VEuPathDB" id="FungiDB:H257_17070"/>
<feature type="domain" description="HTH myb-type" evidence="10">
    <location>
        <begin position="690"/>
        <end position="741"/>
    </location>
</feature>
<dbReference type="Gene3D" id="1.10.10.60">
    <property type="entry name" value="Homeodomain-like"/>
    <property type="match status" value="2"/>
</dbReference>
<keyword evidence="3" id="KW-0285">Flavoprotein</keyword>
<feature type="compositionally biased region" description="Polar residues" evidence="8">
    <location>
        <begin position="360"/>
        <end position="369"/>
    </location>
</feature>
<dbReference type="FunFam" id="1.10.540.10:FF:000002">
    <property type="entry name" value="Acyl-CoA dehydrogenase FadE19"/>
    <property type="match status" value="1"/>
</dbReference>
<dbReference type="InterPro" id="IPR009100">
    <property type="entry name" value="AcylCoA_DH/oxidase_NM_dom_sf"/>
</dbReference>
<keyword evidence="7" id="KW-0238">DNA-binding</keyword>
<dbReference type="EMBL" id="QUTH01002507">
    <property type="protein sequence ID" value="RHZ25618.1"/>
    <property type="molecule type" value="Genomic_DNA"/>
</dbReference>
<evidence type="ECO:0000259" key="9">
    <source>
        <dbReference type="PROSITE" id="PS50090"/>
    </source>
</evidence>
<keyword evidence="5" id="KW-0274">FAD</keyword>
<reference evidence="13 14" key="1">
    <citation type="submission" date="2018-08" db="EMBL/GenBank/DDBJ databases">
        <title>Aphanomyces genome sequencing and annotation.</title>
        <authorList>
            <person name="Minardi D."/>
            <person name="Oidtmann B."/>
            <person name="Van Der Giezen M."/>
            <person name="Studholme D.J."/>
        </authorList>
    </citation>
    <scope>NUCLEOTIDE SEQUENCE [LARGE SCALE GENOMIC DNA]</scope>
    <source>
        <strain evidence="12 13">Da</strain>
        <strain evidence="11 14">Sv</strain>
    </source>
</reference>
<feature type="compositionally biased region" description="Acidic residues" evidence="8">
    <location>
        <begin position="662"/>
        <end position="672"/>
    </location>
</feature>
<evidence type="ECO:0000313" key="11">
    <source>
        <dbReference type="EMBL" id="RHY94599.1"/>
    </source>
</evidence>
<dbReference type="GO" id="GO:0000978">
    <property type="term" value="F:RNA polymerase II cis-regulatory region sequence-specific DNA binding"/>
    <property type="evidence" value="ECO:0007669"/>
    <property type="project" value="TreeGrafter"/>
</dbReference>
<feature type="domain" description="HTH myb-type" evidence="10">
    <location>
        <begin position="742"/>
        <end position="796"/>
    </location>
</feature>
<evidence type="ECO:0000256" key="5">
    <source>
        <dbReference type="ARBA" id="ARBA00022827"/>
    </source>
</evidence>
<gene>
    <name evidence="11" type="ORF">DYB35_003719</name>
    <name evidence="12" type="ORF">DYB37_004540</name>
</gene>
<feature type="compositionally biased region" description="Pro residues" evidence="8">
    <location>
        <begin position="442"/>
        <end position="451"/>
    </location>
</feature>
<dbReference type="PANTHER" id="PTHR45614:SF232">
    <property type="entry name" value="TRANSCRIPTION FACTOR MYB3R-2"/>
    <property type="match status" value="1"/>
</dbReference>
<evidence type="ECO:0000313" key="12">
    <source>
        <dbReference type="EMBL" id="RHZ25618.1"/>
    </source>
</evidence>
<sequence length="954" mass="103981">MSTLTSTQMNVKRSSTRVHGPPGGASQLTFGPGGFGSSAPPPEPEADAELRDCGGLPQTAQQPRADFIPQKPVFTPSTQRGSTAYPINNNQNQQQLQQQFQQQRPPPTGYSYPSPSGGPPPSTSGGRGVYGGNQPPGQFIADSRPSTTGSGWGKAAQPPLTSSKRDQNWERKRRQWLARKNGGGSSGGYSSGSSFVPSTAGGGYNNPPSPLSKLLHNVNIGGSGQEFQMPPRTQQSSYQQLPQQLQPPRTAMYPDTAQYENQGAHQQQQLPPRTQQSSSYQQMEPPRTSSYNQDSYRGGAPPTGYTRQGAYPDNYGKQPSNVFQNTETAEGEATTRRSQHTPVTHTPTPDPPSLSPSTTCFSHTMSSEETQVRKNKLLNQARSALEALQNEFGHNEKLLSTTDTNNSAAIEVLASQMNHIVEANTHDNNDDQNAPMNGQLQQPPPPPPPPQLASSPSTPSSAAATVTTTTTTPGSETTNDGFEMQFLRAKVAQQEDTLKHLLRNESVVHEQMQQLQNSVLSLRQDLCRVLGLAETSAAAPAHDDHLHHPLPHPPRYTTPGGYPDSDDDGSSGASTASSPTGFSPPGPAKKPSSSKRVRGMPKGPSKQALLQAQHRFGHDPVVSAVLLQANQQHQQLHQQLHQLRHGLVDDGKAGILKREDNQEGEDNEDENDSTASQSPRRKRSKLTMINNKLGKRPWTALEDQELAVAVQSSGASDWSAISLLLPGRCGKQCRERWVNHLSPSVNKEAWTEEEDDLIFKTRDRIGNHWADIARLLPGRTDNAVKNRFYSTMRRRLRQQRAGVRQKNSTGKEYSGALSSSRAAFSTTAPLDLYSPTEEHQALREMLRSFVAQKVEPQALEFNRAEKFNVDLFRELGELGLLGITVPEKYGGSGMDALAAVIAHEELSSSDPAFCLSFLAHSMLFANNLARNGNDAQCAKYVGLFPLVDWSQRTL</sequence>
<dbReference type="EMBL" id="QUTG01002806">
    <property type="protein sequence ID" value="RHY94599.1"/>
    <property type="molecule type" value="Genomic_DNA"/>
</dbReference>
<dbReference type="InterPro" id="IPR001005">
    <property type="entry name" value="SANT/Myb"/>
</dbReference>
<dbReference type="GO" id="GO:0000981">
    <property type="term" value="F:DNA-binding transcription factor activity, RNA polymerase II-specific"/>
    <property type="evidence" value="ECO:0007669"/>
    <property type="project" value="TreeGrafter"/>
</dbReference>
<feature type="compositionally biased region" description="Low complexity" evidence="8">
    <location>
        <begin position="234"/>
        <end position="248"/>
    </location>
</feature>
<dbReference type="PROSITE" id="PS50090">
    <property type="entry name" value="MYB_LIKE"/>
    <property type="match status" value="2"/>
</dbReference>
<accession>A0A3R6X9B2</accession>
<dbReference type="SUPFAM" id="SSF46689">
    <property type="entry name" value="Homeodomain-like"/>
    <property type="match status" value="1"/>
</dbReference>
<dbReference type="CDD" id="cd00167">
    <property type="entry name" value="SANT"/>
    <property type="match status" value="2"/>
</dbReference>
<dbReference type="PANTHER" id="PTHR45614">
    <property type="entry name" value="MYB PROTEIN-RELATED"/>
    <property type="match status" value="1"/>
</dbReference>
<dbReference type="GO" id="GO:0016627">
    <property type="term" value="F:oxidoreductase activity, acting on the CH-CH group of donors"/>
    <property type="evidence" value="ECO:0007669"/>
    <property type="project" value="InterPro"/>
</dbReference>
<evidence type="ECO:0000256" key="6">
    <source>
        <dbReference type="ARBA" id="ARBA00023002"/>
    </source>
</evidence>
<dbReference type="InterPro" id="IPR017930">
    <property type="entry name" value="Myb_dom"/>
</dbReference>
<keyword evidence="4" id="KW-0677">Repeat</keyword>